<gene>
    <name evidence="1" type="ORF">Tsubulata_000263</name>
</gene>
<reference evidence="1" key="2">
    <citation type="journal article" date="2023" name="Plants (Basel)">
        <title>Annotation of the Turnera subulata (Passifloraceae) Draft Genome Reveals the S-Locus Evolved after the Divergence of Turneroideae from Passifloroideae in a Stepwise Manner.</title>
        <authorList>
            <person name="Henning P.M."/>
            <person name="Roalson E.H."/>
            <person name="Mir W."/>
            <person name="McCubbin A.G."/>
            <person name="Shore J.S."/>
        </authorList>
    </citation>
    <scope>NUCLEOTIDE SEQUENCE</scope>
    <source>
        <strain evidence="1">F60SS</strain>
    </source>
</reference>
<comment type="caution">
    <text evidence="1">The sequence shown here is derived from an EMBL/GenBank/DDBJ whole genome shotgun (WGS) entry which is preliminary data.</text>
</comment>
<dbReference type="EMBL" id="JAKUCV010003099">
    <property type="protein sequence ID" value="KAJ4840166.1"/>
    <property type="molecule type" value="Genomic_DNA"/>
</dbReference>
<dbReference type="AlphaFoldDB" id="A0A9Q0JEW0"/>
<organism evidence="1 2">
    <name type="scientific">Turnera subulata</name>
    <dbReference type="NCBI Taxonomy" id="218843"/>
    <lineage>
        <taxon>Eukaryota</taxon>
        <taxon>Viridiplantae</taxon>
        <taxon>Streptophyta</taxon>
        <taxon>Embryophyta</taxon>
        <taxon>Tracheophyta</taxon>
        <taxon>Spermatophyta</taxon>
        <taxon>Magnoliopsida</taxon>
        <taxon>eudicotyledons</taxon>
        <taxon>Gunneridae</taxon>
        <taxon>Pentapetalae</taxon>
        <taxon>rosids</taxon>
        <taxon>fabids</taxon>
        <taxon>Malpighiales</taxon>
        <taxon>Passifloraceae</taxon>
        <taxon>Turnera</taxon>
    </lineage>
</organism>
<reference evidence="1" key="1">
    <citation type="submission" date="2022-02" db="EMBL/GenBank/DDBJ databases">
        <authorList>
            <person name="Henning P.M."/>
            <person name="McCubbin A.G."/>
            <person name="Shore J.S."/>
        </authorList>
    </citation>
    <scope>NUCLEOTIDE SEQUENCE</scope>
    <source>
        <strain evidence="1">F60SS</strain>
        <tissue evidence="1">Leaves</tissue>
    </source>
</reference>
<evidence type="ECO:0000313" key="2">
    <source>
        <dbReference type="Proteomes" id="UP001141552"/>
    </source>
</evidence>
<accession>A0A9Q0JEW0</accession>
<name>A0A9Q0JEW0_9ROSI</name>
<evidence type="ECO:0000313" key="1">
    <source>
        <dbReference type="EMBL" id="KAJ4840166.1"/>
    </source>
</evidence>
<dbReference type="Proteomes" id="UP001141552">
    <property type="component" value="Unassembled WGS sequence"/>
</dbReference>
<keyword evidence="2" id="KW-1185">Reference proteome</keyword>
<protein>
    <submittedName>
        <fullName evidence="1">Uncharacterized protein</fullName>
    </submittedName>
</protein>
<proteinExistence type="predicted"/>
<sequence>MSSSSYSAERILPAAESVNTYLVQQTFLPKPIFLVQINLKVKHLRRLVLNGQVTTTPPMGMAEQTQPICTSSQIPIPPQVLAGGTSRTARFLTNLTADMNLDGSSRKQVASRIAEHAANLGWGWGSEGGVFLIADVVVVQEGLQVADSSDCPVCLDEFSGKNGEAVSLPCRHQAECRYSANRHQRRHHLAVDHSLLDCAAPNPHEPTTTDHQSPLPHRITQRLLPVHWSTPDTAVVRFHVPSPDSAILLLTGFCNSSPG</sequence>